<organism evidence="1 2">
    <name type="scientific">Spirosoma oryzae</name>
    <dbReference type="NCBI Taxonomy" id="1469603"/>
    <lineage>
        <taxon>Bacteria</taxon>
        <taxon>Pseudomonadati</taxon>
        <taxon>Bacteroidota</taxon>
        <taxon>Cytophagia</taxon>
        <taxon>Cytophagales</taxon>
        <taxon>Cytophagaceae</taxon>
        <taxon>Spirosoma</taxon>
    </lineage>
</organism>
<proteinExistence type="predicted"/>
<comment type="caution">
    <text evidence="1">The sequence shown here is derived from an EMBL/GenBank/DDBJ whole genome shotgun (WGS) entry which is preliminary data.</text>
</comment>
<dbReference type="Proteomes" id="UP000238375">
    <property type="component" value="Unassembled WGS sequence"/>
</dbReference>
<dbReference type="EMBL" id="PVTE01000013">
    <property type="protein sequence ID" value="PRY35883.1"/>
    <property type="molecule type" value="Genomic_DNA"/>
</dbReference>
<sequence>MTHTITIETHNQDDLLLFRVLAERLGLRLQETHETEATGESDALQMLNNIDWQSDETGDELNTMLRHARSLGARDVQL</sequence>
<evidence type="ECO:0000313" key="1">
    <source>
        <dbReference type="EMBL" id="PRY35883.1"/>
    </source>
</evidence>
<accession>A0A2T0SR83</accession>
<keyword evidence="2" id="KW-1185">Reference proteome</keyword>
<reference evidence="1 2" key="1">
    <citation type="submission" date="2018-03" db="EMBL/GenBank/DDBJ databases">
        <title>Genomic Encyclopedia of Archaeal and Bacterial Type Strains, Phase II (KMG-II): from individual species to whole genera.</title>
        <authorList>
            <person name="Goeker M."/>
        </authorList>
    </citation>
    <scope>NUCLEOTIDE SEQUENCE [LARGE SCALE GENOMIC DNA]</scope>
    <source>
        <strain evidence="1 2">DSM 28354</strain>
    </source>
</reference>
<protein>
    <submittedName>
        <fullName evidence="1">Uncharacterized protein</fullName>
    </submittedName>
</protein>
<name>A0A2T0SR83_9BACT</name>
<evidence type="ECO:0000313" key="2">
    <source>
        <dbReference type="Proteomes" id="UP000238375"/>
    </source>
</evidence>
<gene>
    <name evidence="1" type="ORF">CLV58_11311</name>
</gene>
<dbReference type="OrthoDB" id="886255at2"/>
<dbReference type="AlphaFoldDB" id="A0A2T0SR83"/>
<dbReference type="RefSeq" id="WP_106138792.1">
    <property type="nucleotide sequence ID" value="NZ_PVTE01000013.1"/>
</dbReference>